<name>A0A5J4R505_9EUKA</name>
<reference evidence="2 3" key="1">
    <citation type="submission" date="2019-03" db="EMBL/GenBank/DDBJ databases">
        <title>Single cell metagenomics reveals metabolic interactions within the superorganism composed of flagellate Streblomastix strix and complex community of Bacteroidetes bacteria on its surface.</title>
        <authorList>
            <person name="Treitli S.C."/>
            <person name="Kolisko M."/>
            <person name="Husnik F."/>
            <person name="Keeling P."/>
            <person name="Hampl V."/>
        </authorList>
    </citation>
    <scope>NUCLEOTIDE SEQUENCE [LARGE SCALE GENOMIC DNA]</scope>
    <source>
        <strain evidence="2">ST1C</strain>
    </source>
</reference>
<protein>
    <recommendedName>
        <fullName evidence="1">Protein kinase domain-containing protein</fullName>
    </recommendedName>
</protein>
<dbReference type="EMBL" id="SNRW01043165">
    <property type="protein sequence ID" value="KAA6329066.1"/>
    <property type="molecule type" value="Genomic_DNA"/>
</dbReference>
<evidence type="ECO:0000313" key="3">
    <source>
        <dbReference type="Proteomes" id="UP000324800"/>
    </source>
</evidence>
<proteinExistence type="predicted"/>
<dbReference type="SUPFAM" id="SSF56112">
    <property type="entry name" value="Protein kinase-like (PK-like)"/>
    <property type="match status" value="1"/>
</dbReference>
<dbReference type="OrthoDB" id="248923at2759"/>
<dbReference type="GO" id="GO:0005524">
    <property type="term" value="F:ATP binding"/>
    <property type="evidence" value="ECO:0007669"/>
    <property type="project" value="InterPro"/>
</dbReference>
<dbReference type="Proteomes" id="UP000324800">
    <property type="component" value="Unassembled WGS sequence"/>
</dbReference>
<dbReference type="GO" id="GO:0004672">
    <property type="term" value="F:protein kinase activity"/>
    <property type="evidence" value="ECO:0007669"/>
    <property type="project" value="InterPro"/>
</dbReference>
<dbReference type="InterPro" id="IPR011009">
    <property type="entry name" value="Kinase-like_dom_sf"/>
</dbReference>
<dbReference type="PROSITE" id="PS50011">
    <property type="entry name" value="PROTEIN_KINASE_DOM"/>
    <property type="match status" value="1"/>
</dbReference>
<evidence type="ECO:0000259" key="1">
    <source>
        <dbReference type="PROSITE" id="PS50011"/>
    </source>
</evidence>
<sequence length="77" mass="8703">MEDNFEFPALTNGYKLLYEKGQGSSAKVWRSQCLSPNQDFAIKIIDLEKVIGTFDTVLKEILILSSSKHKNISNILI</sequence>
<evidence type="ECO:0000313" key="2">
    <source>
        <dbReference type="EMBL" id="KAA6329066.1"/>
    </source>
</evidence>
<dbReference type="AlphaFoldDB" id="A0A5J4R505"/>
<feature type="domain" description="Protein kinase" evidence="1">
    <location>
        <begin position="14"/>
        <end position="77"/>
    </location>
</feature>
<comment type="caution">
    <text evidence="2">The sequence shown here is derived from an EMBL/GenBank/DDBJ whole genome shotgun (WGS) entry which is preliminary data.</text>
</comment>
<dbReference type="InterPro" id="IPR000719">
    <property type="entry name" value="Prot_kinase_dom"/>
</dbReference>
<accession>A0A5J4R505</accession>
<dbReference type="Gene3D" id="3.30.200.20">
    <property type="entry name" value="Phosphorylase Kinase, domain 1"/>
    <property type="match status" value="1"/>
</dbReference>
<organism evidence="2 3">
    <name type="scientific">Streblomastix strix</name>
    <dbReference type="NCBI Taxonomy" id="222440"/>
    <lineage>
        <taxon>Eukaryota</taxon>
        <taxon>Metamonada</taxon>
        <taxon>Preaxostyla</taxon>
        <taxon>Oxymonadida</taxon>
        <taxon>Streblomastigidae</taxon>
        <taxon>Streblomastix</taxon>
    </lineage>
</organism>
<gene>
    <name evidence="2" type="ORF">EZS28_053645</name>
</gene>